<organism evidence="4 5">
    <name type="scientific">Paractinoplanes hotanensis</name>
    <dbReference type="NCBI Taxonomy" id="2906497"/>
    <lineage>
        <taxon>Bacteria</taxon>
        <taxon>Bacillati</taxon>
        <taxon>Actinomycetota</taxon>
        <taxon>Actinomycetes</taxon>
        <taxon>Micromonosporales</taxon>
        <taxon>Micromonosporaceae</taxon>
        <taxon>Paractinoplanes</taxon>
    </lineage>
</organism>
<protein>
    <submittedName>
        <fullName evidence="4">FAD-binding oxidoreductase</fullName>
    </submittedName>
</protein>
<dbReference type="Pfam" id="PF01565">
    <property type="entry name" value="FAD_binding_4"/>
    <property type="match status" value="1"/>
</dbReference>
<accession>A0ABT0XZS0</accession>
<evidence type="ECO:0000256" key="1">
    <source>
        <dbReference type="ARBA" id="ARBA00022630"/>
    </source>
</evidence>
<evidence type="ECO:0000313" key="4">
    <source>
        <dbReference type="EMBL" id="MCM4079283.1"/>
    </source>
</evidence>
<dbReference type="InterPro" id="IPR016166">
    <property type="entry name" value="FAD-bd_PCMH"/>
</dbReference>
<dbReference type="SUPFAM" id="SSF55103">
    <property type="entry name" value="FAD-linked oxidases, C-terminal domain"/>
    <property type="match status" value="1"/>
</dbReference>
<keyword evidence="1" id="KW-0285">Flavoprotein</keyword>
<name>A0ABT0XZS0_9ACTN</name>
<evidence type="ECO:0000259" key="3">
    <source>
        <dbReference type="PROSITE" id="PS51387"/>
    </source>
</evidence>
<dbReference type="InterPro" id="IPR016164">
    <property type="entry name" value="FAD-linked_Oxase-like_C"/>
</dbReference>
<dbReference type="Proteomes" id="UP001523216">
    <property type="component" value="Unassembled WGS sequence"/>
</dbReference>
<dbReference type="InterPro" id="IPR006094">
    <property type="entry name" value="Oxid_FAD_bind_N"/>
</dbReference>
<comment type="caution">
    <text evidence="4">The sequence shown here is derived from an EMBL/GenBank/DDBJ whole genome shotgun (WGS) entry which is preliminary data.</text>
</comment>
<evidence type="ECO:0000313" key="5">
    <source>
        <dbReference type="Proteomes" id="UP001523216"/>
    </source>
</evidence>
<reference evidence="4 5" key="1">
    <citation type="submission" date="2022-06" db="EMBL/GenBank/DDBJ databases">
        <title>Actinoplanes abujensis sp. nov., isolated from Nigerian arid soil.</title>
        <authorList>
            <person name="Ding P."/>
        </authorList>
    </citation>
    <scope>NUCLEOTIDE SEQUENCE [LARGE SCALE GENOMIC DNA]</scope>
    <source>
        <strain evidence="5">TRM88002</strain>
    </source>
</reference>
<feature type="domain" description="FAD-binding PCMH-type" evidence="3">
    <location>
        <begin position="31"/>
        <end position="199"/>
    </location>
</feature>
<dbReference type="InterPro" id="IPR036318">
    <property type="entry name" value="FAD-bd_PCMH-like_sf"/>
</dbReference>
<dbReference type="SUPFAM" id="SSF56176">
    <property type="entry name" value="FAD-binding/transporter-associated domain-like"/>
    <property type="match status" value="1"/>
</dbReference>
<evidence type="ECO:0000256" key="2">
    <source>
        <dbReference type="ARBA" id="ARBA00022827"/>
    </source>
</evidence>
<dbReference type="RefSeq" id="WP_251799149.1">
    <property type="nucleotide sequence ID" value="NZ_JAMQOL010000021.1"/>
</dbReference>
<proteinExistence type="predicted"/>
<keyword evidence="2" id="KW-0274">FAD</keyword>
<gene>
    <name evidence="4" type="ORF">LXN57_17050</name>
</gene>
<keyword evidence="5" id="KW-1185">Reference proteome</keyword>
<dbReference type="PANTHER" id="PTHR11748">
    <property type="entry name" value="D-LACTATE DEHYDROGENASE"/>
    <property type="match status" value="1"/>
</dbReference>
<dbReference type="PROSITE" id="PS51387">
    <property type="entry name" value="FAD_PCMH"/>
    <property type="match status" value="1"/>
</dbReference>
<dbReference type="Gene3D" id="3.30.465.10">
    <property type="match status" value="1"/>
</dbReference>
<dbReference type="EMBL" id="JAMQOL010000021">
    <property type="protein sequence ID" value="MCM4079283.1"/>
    <property type="molecule type" value="Genomic_DNA"/>
</dbReference>
<sequence length="380" mass="39106">MSEPSGDQILSALVDICGPDYARVARSIDTVGGRRAGFVAVPATVQAVADVLRLVADRGLSVLPRGSGSKINWGKPHEGVDVLLDTGRLSGLWSHQVEGATVEVATGTPVRALQAALALQSQRLPVDPPSRTATVGGMLAVNESGPLRYRFGTPAEYVTSVAYVDRAGEAADSDGEDGRPGLAEISGVITAASLRLEPLPAARRWAGIAVPTPLQLGKLVGAAEELEPSAIEVDLPVGGQGGTLAVLFEGSEAAAVEQAERLAAAWGAGAVVTAIAPPWWGAYPFRRDDVALRLSVSAADLPATLYALGDAAGFAVPVRGSAGLGRVHAVLPARATPAQITGIVESVRHVLLARGGRAVIVSAPPELARELDMAGRLDFF</sequence>
<dbReference type="PANTHER" id="PTHR11748:SF103">
    <property type="entry name" value="GLYCOLATE OXIDASE SUBUNIT GLCE"/>
    <property type="match status" value="1"/>
</dbReference>
<dbReference type="InterPro" id="IPR016169">
    <property type="entry name" value="FAD-bd_PCMH_sub2"/>
</dbReference>